<feature type="domain" description="PDZ" evidence="3">
    <location>
        <begin position="344"/>
        <end position="414"/>
    </location>
</feature>
<dbReference type="PROSITE" id="PS50175">
    <property type="entry name" value="ASP_PROT_RETROV"/>
    <property type="match status" value="1"/>
</dbReference>
<reference evidence="5 6" key="1">
    <citation type="journal article" date="2014" name="Curr. Microbiol.">
        <title>Spirosoma radiotolerans sp. nov., a gamma-radiation-resistant bacterium isolated from gamma ray-irradiated soil.</title>
        <authorList>
            <person name="Lee J.J."/>
            <person name="Srinivasan S."/>
            <person name="Lim S."/>
            <person name="Joe M."/>
            <person name="Im S."/>
            <person name="Bae S.I."/>
            <person name="Park K.R."/>
            <person name="Han J.H."/>
            <person name="Park S.H."/>
            <person name="Joo B.M."/>
            <person name="Park S.J."/>
            <person name="Kim M.K."/>
        </authorList>
    </citation>
    <scope>NUCLEOTIDE SEQUENCE [LARGE SCALE GENOMIC DNA]</scope>
    <source>
        <strain evidence="5 6">DG5A</strain>
    </source>
</reference>
<dbReference type="InterPro" id="IPR036034">
    <property type="entry name" value="PDZ_sf"/>
</dbReference>
<dbReference type="Pfam" id="PF17820">
    <property type="entry name" value="PDZ_6"/>
    <property type="match status" value="1"/>
</dbReference>
<dbReference type="InterPro" id="IPR001478">
    <property type="entry name" value="PDZ"/>
</dbReference>
<dbReference type="AlphaFoldDB" id="A0A0E4A056"/>
<dbReference type="EMBL" id="CP010429">
    <property type="protein sequence ID" value="AKD57954.1"/>
    <property type="molecule type" value="Genomic_DNA"/>
</dbReference>
<dbReference type="InterPro" id="IPR001995">
    <property type="entry name" value="Peptidase_A2_cat"/>
</dbReference>
<dbReference type="STRING" id="1379870.SD10_26680"/>
<dbReference type="InterPro" id="IPR021109">
    <property type="entry name" value="Peptidase_aspartic_dom_sf"/>
</dbReference>
<evidence type="ECO:0000256" key="1">
    <source>
        <dbReference type="ARBA" id="ARBA00022801"/>
    </source>
</evidence>
<keyword evidence="2" id="KW-0732">Signal</keyword>
<dbReference type="Gene3D" id="2.40.70.10">
    <property type="entry name" value="Acid Proteases"/>
    <property type="match status" value="2"/>
</dbReference>
<dbReference type="GO" id="GO:0004190">
    <property type="term" value="F:aspartic-type endopeptidase activity"/>
    <property type="evidence" value="ECO:0007669"/>
    <property type="project" value="InterPro"/>
</dbReference>
<dbReference type="Gene3D" id="2.30.42.10">
    <property type="match status" value="1"/>
</dbReference>
<sequence>MKTLALIIGLLGMCAVAWGDDQERRAAKAKDRTPDKERYGFFIADNRSWTRIPFQLHSNLIIVPVSVNGSDTLRFILDTGVSNTIITDPGAFRKKPLTLTRKVKISGAGEGGSLTASIAIDNVLMMGGLRAAHHNLVILDEDILRLSEYVGTPVHGIFGYEIFANFVVNVDFQRREITLMKPEKYSYKKRKGDRYPITIQDTKAYTDALSVFDGEKNLPLRVVLDTGAGHALLLDRSRSTASMPMPVKSIRAQLGRGLNGVINGVMGRIQKVRFGRYELDNILASFPDSLGFGMKLVDMPERQGNVGCELLRRFNVTFNYPDRYIVMKPIKRLLKESFEHDMSGMELRAKGERFRNYYVDKVVAGSPADLAGLVEGDEVLFVNNSSANELTVSDIYKILQKGEGKEVSILVRRNGQIIVTSFVLKRLI</sequence>
<accession>A0A0E4A056</accession>
<feature type="signal peptide" evidence="2">
    <location>
        <begin position="1"/>
        <end position="19"/>
    </location>
</feature>
<evidence type="ECO:0000256" key="2">
    <source>
        <dbReference type="SAM" id="SignalP"/>
    </source>
</evidence>
<dbReference type="SUPFAM" id="SSF50156">
    <property type="entry name" value="PDZ domain-like"/>
    <property type="match status" value="1"/>
</dbReference>
<organism evidence="5 6">
    <name type="scientific">Spirosoma radiotolerans</name>
    <dbReference type="NCBI Taxonomy" id="1379870"/>
    <lineage>
        <taxon>Bacteria</taxon>
        <taxon>Pseudomonadati</taxon>
        <taxon>Bacteroidota</taxon>
        <taxon>Cytophagia</taxon>
        <taxon>Cytophagales</taxon>
        <taxon>Cytophagaceae</taxon>
        <taxon>Spirosoma</taxon>
    </lineage>
</organism>
<evidence type="ECO:0000313" key="5">
    <source>
        <dbReference type="EMBL" id="AKD57954.1"/>
    </source>
</evidence>
<dbReference type="PATRIC" id="fig|1379870.5.peg.5764"/>
<keyword evidence="1" id="KW-0378">Hydrolase</keyword>
<evidence type="ECO:0000259" key="4">
    <source>
        <dbReference type="PROSITE" id="PS50175"/>
    </source>
</evidence>
<feature type="domain" description="Peptidase A2" evidence="4">
    <location>
        <begin position="73"/>
        <end position="109"/>
    </location>
</feature>
<dbReference type="PROSITE" id="PS50106">
    <property type="entry name" value="PDZ"/>
    <property type="match status" value="1"/>
</dbReference>
<dbReference type="InterPro" id="IPR041489">
    <property type="entry name" value="PDZ_6"/>
</dbReference>
<evidence type="ECO:0000313" key="6">
    <source>
        <dbReference type="Proteomes" id="UP000033054"/>
    </source>
</evidence>
<dbReference type="OrthoDB" id="3521766at2"/>
<dbReference type="SMART" id="SM00228">
    <property type="entry name" value="PDZ"/>
    <property type="match status" value="1"/>
</dbReference>
<dbReference type="RefSeq" id="WP_046578276.1">
    <property type="nucleotide sequence ID" value="NZ_CP010429.1"/>
</dbReference>
<feature type="chain" id="PRO_5002417757" evidence="2">
    <location>
        <begin position="20"/>
        <end position="428"/>
    </location>
</feature>
<evidence type="ECO:0000259" key="3">
    <source>
        <dbReference type="PROSITE" id="PS50106"/>
    </source>
</evidence>
<dbReference type="Pfam" id="PF13650">
    <property type="entry name" value="Asp_protease_2"/>
    <property type="match status" value="1"/>
</dbReference>
<dbReference type="KEGG" id="srd:SD10_26680"/>
<dbReference type="Proteomes" id="UP000033054">
    <property type="component" value="Chromosome"/>
</dbReference>
<dbReference type="GO" id="GO:0006508">
    <property type="term" value="P:proteolysis"/>
    <property type="evidence" value="ECO:0007669"/>
    <property type="project" value="InterPro"/>
</dbReference>
<proteinExistence type="predicted"/>
<keyword evidence="6" id="KW-1185">Reference proteome</keyword>
<name>A0A0E4A056_9BACT</name>
<dbReference type="HOGENOM" id="CLU_039603_0_0_10"/>
<gene>
    <name evidence="5" type="ORF">SD10_26680</name>
</gene>
<protein>
    <submittedName>
        <fullName evidence="5">Signal protein PDZ</fullName>
    </submittedName>
</protein>